<evidence type="ECO:0000256" key="5">
    <source>
        <dbReference type="SAM" id="Coils"/>
    </source>
</evidence>
<dbReference type="InterPro" id="IPR032675">
    <property type="entry name" value="LRR_dom_sf"/>
</dbReference>
<dbReference type="SMART" id="SM00220">
    <property type="entry name" value="S_TKc"/>
    <property type="match status" value="1"/>
</dbReference>
<gene>
    <name evidence="7" type="primary">pknD_13</name>
    <name evidence="7" type="ORF">PDESU_04236</name>
</gene>
<dbReference type="Pfam" id="PF00069">
    <property type="entry name" value="Pkinase"/>
    <property type="match status" value="1"/>
</dbReference>
<dbReference type="InterPro" id="IPR000719">
    <property type="entry name" value="Prot_kinase_dom"/>
</dbReference>
<evidence type="ECO:0000313" key="8">
    <source>
        <dbReference type="Proteomes" id="UP000366872"/>
    </source>
</evidence>
<keyword evidence="8" id="KW-1185">Reference proteome</keyword>
<dbReference type="PANTHER" id="PTHR43289">
    <property type="entry name" value="MITOGEN-ACTIVATED PROTEIN KINASE KINASE KINASE 20-RELATED"/>
    <property type="match status" value="1"/>
</dbReference>
<feature type="coiled-coil region" evidence="5">
    <location>
        <begin position="370"/>
        <end position="404"/>
    </location>
</feature>
<protein>
    <submittedName>
        <fullName evidence="7">Serine/threonine-protein kinase PknD</fullName>
    </submittedName>
</protein>
<dbReference type="EMBL" id="CAAHFG010000002">
    <property type="protein sequence ID" value="VGO15651.1"/>
    <property type="molecule type" value="Genomic_DNA"/>
</dbReference>
<dbReference type="Gene3D" id="1.10.510.10">
    <property type="entry name" value="Transferase(Phosphotransferase) domain 1"/>
    <property type="match status" value="1"/>
</dbReference>
<name>A0A6C2U806_PONDE</name>
<dbReference type="Gene3D" id="3.80.10.10">
    <property type="entry name" value="Ribonuclease Inhibitor"/>
    <property type="match status" value="1"/>
</dbReference>
<evidence type="ECO:0000256" key="3">
    <source>
        <dbReference type="ARBA" id="ARBA00022777"/>
    </source>
</evidence>
<dbReference type="SUPFAM" id="SSF56112">
    <property type="entry name" value="Protein kinase-like (PK-like)"/>
    <property type="match status" value="1"/>
</dbReference>
<evidence type="ECO:0000256" key="4">
    <source>
        <dbReference type="ARBA" id="ARBA00022840"/>
    </source>
</evidence>
<dbReference type="GO" id="GO:0005524">
    <property type="term" value="F:ATP binding"/>
    <property type="evidence" value="ECO:0007669"/>
    <property type="project" value="UniProtKB-KW"/>
</dbReference>
<proteinExistence type="predicted"/>
<evidence type="ECO:0000259" key="6">
    <source>
        <dbReference type="PROSITE" id="PS50011"/>
    </source>
</evidence>
<dbReference type="CDD" id="cd14014">
    <property type="entry name" value="STKc_PknB_like"/>
    <property type="match status" value="1"/>
</dbReference>
<dbReference type="InterPro" id="IPR011009">
    <property type="entry name" value="Kinase-like_dom_sf"/>
</dbReference>
<keyword evidence="3 7" id="KW-0418">Kinase</keyword>
<evidence type="ECO:0000256" key="1">
    <source>
        <dbReference type="ARBA" id="ARBA00022679"/>
    </source>
</evidence>
<feature type="domain" description="Protein kinase" evidence="6">
    <location>
        <begin position="47"/>
        <end position="325"/>
    </location>
</feature>
<dbReference type="AlphaFoldDB" id="A0A6C2U806"/>
<dbReference type="GO" id="GO:0004674">
    <property type="term" value="F:protein serine/threonine kinase activity"/>
    <property type="evidence" value="ECO:0007669"/>
    <property type="project" value="TreeGrafter"/>
</dbReference>
<keyword evidence="1" id="KW-0808">Transferase</keyword>
<evidence type="ECO:0000313" key="7">
    <source>
        <dbReference type="EMBL" id="VGO15651.1"/>
    </source>
</evidence>
<sequence>MSAKPSNDDRLDDMAGKLYSLYDDEGESAEEFVGAIYSELRSFGDRYVDARVLARGGMKKISRVFDTKTGRQVAMAELRANAPLELYEPFLREARLTSLLEHPNIISVHDTGLLPDGRPFFTMDLKRGDSLADILRKSKMPHEQLLEIYIKLCDAISYAHSQKVLHLDLKPENIQVGRFGEVFICDWGLGKIIGSDESEGIEFDEILFNPDLLNNMTLSGELKGTPGYMAPEQFEKGGIKTCGTDVYALGCLLYAILTQKPPFAGTAEEIRKQTLAGKIVSPMSAFPNKSIPKGLNAVTMKALALSPSDRYASVAELRDDVKNYLSGFATTAENAGFLKEASLFYKRNRPACLVGVAAMGVVVLTTSLFIVKLQNNIVEINRSNERTTAQRHKAEEASRRYRDELVRYTRLLGSLSGDLKVESQELARSLIYSDPVLALELSMQRLKFLLSDEDEANVSSQIGYTYFIMQDFASANEYFDPQNPVFEDLMPISRKYEVLKTGTLLTIGQLVELINELAAHRKDRKPLLEKILVYDHATREGLLEYDQVVGAVLRGWNKEWTDGRFEYDPRGGHLKMTGEHLVKFALISENTSGESPIRFLDVNHLEVQGTGLKDLNEIKTLPIQSLDMRDTAVDDLSPIGLFSSLETLVVSKNRFSRRQLAELPQTLKVVER</sequence>
<reference evidence="7 8" key="1">
    <citation type="submission" date="2019-04" db="EMBL/GenBank/DDBJ databases">
        <authorList>
            <person name="Van Vliet M D."/>
        </authorList>
    </citation>
    <scope>NUCLEOTIDE SEQUENCE [LARGE SCALE GENOMIC DNA]</scope>
    <source>
        <strain evidence="7 8">F1</strain>
    </source>
</reference>
<dbReference type="Gene3D" id="3.30.200.20">
    <property type="entry name" value="Phosphorylase Kinase, domain 1"/>
    <property type="match status" value="1"/>
</dbReference>
<dbReference type="Proteomes" id="UP000366872">
    <property type="component" value="Unassembled WGS sequence"/>
</dbReference>
<keyword evidence="2" id="KW-0547">Nucleotide-binding</keyword>
<dbReference type="RefSeq" id="WP_136081199.1">
    <property type="nucleotide sequence ID" value="NZ_CAAHFG010000002.1"/>
</dbReference>
<dbReference type="PROSITE" id="PS50011">
    <property type="entry name" value="PROTEIN_KINASE_DOM"/>
    <property type="match status" value="1"/>
</dbReference>
<dbReference type="PANTHER" id="PTHR43289:SF6">
    <property type="entry name" value="SERINE_THREONINE-PROTEIN KINASE NEKL-3"/>
    <property type="match status" value="1"/>
</dbReference>
<keyword evidence="4" id="KW-0067">ATP-binding</keyword>
<accession>A0A6C2U806</accession>
<keyword evidence="5" id="KW-0175">Coiled coil</keyword>
<evidence type="ECO:0000256" key="2">
    <source>
        <dbReference type="ARBA" id="ARBA00022741"/>
    </source>
</evidence>
<organism evidence="7 8">
    <name type="scientific">Pontiella desulfatans</name>
    <dbReference type="NCBI Taxonomy" id="2750659"/>
    <lineage>
        <taxon>Bacteria</taxon>
        <taxon>Pseudomonadati</taxon>
        <taxon>Kiritimatiellota</taxon>
        <taxon>Kiritimatiellia</taxon>
        <taxon>Kiritimatiellales</taxon>
        <taxon>Pontiellaceae</taxon>
        <taxon>Pontiella</taxon>
    </lineage>
</organism>